<dbReference type="InterPro" id="IPR005514">
    <property type="entry name" value="DUF316"/>
</dbReference>
<dbReference type="Pfam" id="PF03761">
    <property type="entry name" value="DUF316"/>
    <property type="match status" value="1"/>
</dbReference>
<dbReference type="HOGENOM" id="CLU_671303_0_0_1"/>
<dbReference type="InParanoid" id="E3LV57"/>
<evidence type="ECO:0000256" key="1">
    <source>
        <dbReference type="SAM" id="MobiDB-lite"/>
    </source>
</evidence>
<feature type="region of interest" description="Disordered" evidence="1">
    <location>
        <begin position="79"/>
        <end position="123"/>
    </location>
</feature>
<feature type="chain" id="PRO_5003175546" description="Peptidase S1 domain-containing protein" evidence="2">
    <location>
        <begin position="18"/>
        <end position="410"/>
    </location>
</feature>
<feature type="compositionally biased region" description="Low complexity" evidence="1">
    <location>
        <begin position="79"/>
        <end position="99"/>
    </location>
</feature>
<dbReference type="EMBL" id="DS268416">
    <property type="protein sequence ID" value="EFP12548.1"/>
    <property type="molecule type" value="Genomic_DNA"/>
</dbReference>
<name>E3LV57_CAERE</name>
<feature type="signal peptide" evidence="2">
    <location>
        <begin position="1"/>
        <end position="17"/>
    </location>
</feature>
<dbReference type="eggNOG" id="ENOG502TIK6">
    <property type="taxonomic scope" value="Eukaryota"/>
</dbReference>
<proteinExistence type="predicted"/>
<dbReference type="OrthoDB" id="10423263at2759"/>
<organism evidence="4">
    <name type="scientific">Caenorhabditis remanei</name>
    <name type="common">Caenorhabditis vulgaris</name>
    <dbReference type="NCBI Taxonomy" id="31234"/>
    <lineage>
        <taxon>Eukaryota</taxon>
        <taxon>Metazoa</taxon>
        <taxon>Ecdysozoa</taxon>
        <taxon>Nematoda</taxon>
        <taxon>Chromadorea</taxon>
        <taxon>Rhabditida</taxon>
        <taxon>Rhabditina</taxon>
        <taxon>Rhabditomorpha</taxon>
        <taxon>Rhabditoidea</taxon>
        <taxon>Rhabditidae</taxon>
        <taxon>Peloderinae</taxon>
        <taxon>Caenorhabditis</taxon>
    </lineage>
</organism>
<dbReference type="Proteomes" id="UP000008281">
    <property type="component" value="Unassembled WGS sequence"/>
</dbReference>
<evidence type="ECO:0000313" key="3">
    <source>
        <dbReference type="EMBL" id="EFP12548.1"/>
    </source>
</evidence>
<evidence type="ECO:0008006" key="5">
    <source>
        <dbReference type="Google" id="ProtNLM"/>
    </source>
</evidence>
<accession>E3LV57</accession>
<dbReference type="FunCoup" id="E3LV57">
    <property type="interactions" value="425"/>
</dbReference>
<keyword evidence="2" id="KW-0732">Signal</keyword>
<sequence length="410" mass="46642">MKITLIFGFSLLIGTLCDESKYRLTSRENEIRLGSCGESLGETLWLAPLYTEDGYVEKLREEKMNEQKKTTVLPEVERTTTNVETESTTTTEDATTGTTKLDSTEETVTVTEKTEETSTELMLTTTKPKPSSILISNAVFISQNHLILSSSWFIRYLDSAWKWKDNNRIVNDSICKEDRNASFLMKPSNGYVLDIHRQWRKVEEIIFLRFCEFHKNSEGFLALISVSRKGLTTVPVVCLPKSKQKERELNKRKIAEYGEESEKRVEQIEWSSDAEVVNSVRKCGTTGSSSYYTLGDSCKMSRGAPLVESDPLGIQRLIGVGVQDITGLKPHFHITQKYINEICKTVGICKLETGVIDQVPSEKDEEVKKIMDDDYVEIVEEPEISVYNGQEEKRMIFGTIGLILVFWIFK</sequence>
<gene>
    <name evidence="3" type="ORF">CRE_29676</name>
</gene>
<protein>
    <recommendedName>
        <fullName evidence="5">Peptidase S1 domain-containing protein</fullName>
    </recommendedName>
</protein>
<dbReference type="AlphaFoldDB" id="E3LV57"/>
<evidence type="ECO:0000313" key="4">
    <source>
        <dbReference type="Proteomes" id="UP000008281"/>
    </source>
</evidence>
<dbReference type="PANTHER" id="PTHR34005:SF7">
    <property type="entry name" value="PROTEIN CBG26726"/>
    <property type="match status" value="1"/>
</dbReference>
<dbReference type="OMA" id="YINEICK"/>
<evidence type="ECO:0000256" key="2">
    <source>
        <dbReference type="SAM" id="SignalP"/>
    </source>
</evidence>
<reference evidence="3" key="1">
    <citation type="submission" date="2007-07" db="EMBL/GenBank/DDBJ databases">
        <title>PCAP assembly of the Caenorhabditis remanei genome.</title>
        <authorList>
            <consortium name="The Caenorhabditis remanei Sequencing Consortium"/>
            <person name="Wilson R.K."/>
        </authorList>
    </citation>
    <scope>NUCLEOTIDE SEQUENCE [LARGE SCALE GENOMIC DNA]</scope>
    <source>
        <strain evidence="3">PB4641</strain>
    </source>
</reference>
<dbReference type="PANTHER" id="PTHR34005">
    <property type="entry name" value="PROTEIN CBG15054-RELATED"/>
    <property type="match status" value="1"/>
</dbReference>
<keyword evidence="4" id="KW-1185">Reference proteome</keyword>